<protein>
    <submittedName>
        <fullName evidence="1">Uncharacterized protein</fullName>
    </submittedName>
</protein>
<gene>
    <name evidence="1" type="ORF">SAMN04489809_0379</name>
</gene>
<dbReference type="AlphaFoldDB" id="A0A1H1M2N2"/>
<dbReference type="GeneID" id="77017399"/>
<sequence length="85" mass="9394">MPTALTRIQVTQTAALREALELAESEWPGLPKSEQVARLAVLGAERLAERGSHRRATRRAALEATRGSIAYPPGYLDALRKDWPE</sequence>
<reference evidence="1 2" key="1">
    <citation type="submission" date="2016-10" db="EMBL/GenBank/DDBJ databases">
        <authorList>
            <person name="de Groot N.N."/>
        </authorList>
    </citation>
    <scope>NUCLEOTIDE SEQUENCE [LARGE SCALE GENOMIC DNA]</scope>
    <source>
        <strain evidence="1 2">DSM 15019</strain>
    </source>
</reference>
<dbReference type="Proteomes" id="UP000182126">
    <property type="component" value="Chromosome I"/>
</dbReference>
<proteinExistence type="predicted"/>
<dbReference type="RefSeq" id="WP_060922159.1">
    <property type="nucleotide sequence ID" value="NZ_CBDRLI010000002.1"/>
</dbReference>
<dbReference type="EMBL" id="LT629770">
    <property type="protein sequence ID" value="SDR81006.1"/>
    <property type="molecule type" value="Genomic_DNA"/>
</dbReference>
<organism evidence="1 2">
    <name type="scientific">Microbacterium paraoxydans</name>
    <dbReference type="NCBI Taxonomy" id="199592"/>
    <lineage>
        <taxon>Bacteria</taxon>
        <taxon>Bacillati</taxon>
        <taxon>Actinomycetota</taxon>
        <taxon>Actinomycetes</taxon>
        <taxon>Micrococcales</taxon>
        <taxon>Microbacteriaceae</taxon>
        <taxon>Microbacterium</taxon>
    </lineage>
</organism>
<evidence type="ECO:0000313" key="1">
    <source>
        <dbReference type="EMBL" id="SDR81006.1"/>
    </source>
</evidence>
<accession>A0A1H1M2N2</accession>
<evidence type="ECO:0000313" key="2">
    <source>
        <dbReference type="Proteomes" id="UP000182126"/>
    </source>
</evidence>
<name>A0A1H1M2N2_9MICO</name>